<protein>
    <submittedName>
        <fullName evidence="1">Uncharacterized protein</fullName>
    </submittedName>
</protein>
<organism evidence="1 2">
    <name type="scientific">Catenaria anguillulae PL171</name>
    <dbReference type="NCBI Taxonomy" id="765915"/>
    <lineage>
        <taxon>Eukaryota</taxon>
        <taxon>Fungi</taxon>
        <taxon>Fungi incertae sedis</taxon>
        <taxon>Blastocladiomycota</taxon>
        <taxon>Blastocladiomycetes</taxon>
        <taxon>Blastocladiales</taxon>
        <taxon>Catenariaceae</taxon>
        <taxon>Catenaria</taxon>
    </lineage>
</organism>
<dbReference type="EMBL" id="MCFL01000007">
    <property type="protein sequence ID" value="ORZ38947.1"/>
    <property type="molecule type" value="Genomic_DNA"/>
</dbReference>
<reference evidence="1 2" key="1">
    <citation type="submission" date="2016-07" db="EMBL/GenBank/DDBJ databases">
        <title>Pervasive Adenine N6-methylation of Active Genes in Fungi.</title>
        <authorList>
            <consortium name="DOE Joint Genome Institute"/>
            <person name="Mondo S.J."/>
            <person name="Dannebaum R.O."/>
            <person name="Kuo R.C."/>
            <person name="Labutti K."/>
            <person name="Haridas S."/>
            <person name="Kuo A."/>
            <person name="Salamov A."/>
            <person name="Ahrendt S.R."/>
            <person name="Lipzen A."/>
            <person name="Sullivan W."/>
            <person name="Andreopoulos W.B."/>
            <person name="Clum A."/>
            <person name="Lindquist E."/>
            <person name="Daum C."/>
            <person name="Ramamoorthy G.K."/>
            <person name="Gryganskyi A."/>
            <person name="Culley D."/>
            <person name="Magnuson J.K."/>
            <person name="James T.Y."/>
            <person name="O'Malley M.A."/>
            <person name="Stajich J.E."/>
            <person name="Spatafora J.W."/>
            <person name="Visel A."/>
            <person name="Grigoriev I.V."/>
        </authorList>
    </citation>
    <scope>NUCLEOTIDE SEQUENCE [LARGE SCALE GENOMIC DNA]</scope>
    <source>
        <strain evidence="1 2">PL171</strain>
    </source>
</reference>
<name>A0A1Y2HWF9_9FUNG</name>
<evidence type="ECO:0000313" key="1">
    <source>
        <dbReference type="EMBL" id="ORZ38947.1"/>
    </source>
</evidence>
<accession>A0A1Y2HWF9</accession>
<comment type="caution">
    <text evidence="1">The sequence shown here is derived from an EMBL/GenBank/DDBJ whole genome shotgun (WGS) entry which is preliminary data.</text>
</comment>
<evidence type="ECO:0000313" key="2">
    <source>
        <dbReference type="Proteomes" id="UP000193411"/>
    </source>
</evidence>
<gene>
    <name evidence="1" type="ORF">BCR44DRAFT_1428115</name>
</gene>
<proteinExistence type="predicted"/>
<keyword evidence="2" id="KW-1185">Reference proteome</keyword>
<dbReference type="AlphaFoldDB" id="A0A1Y2HWF9"/>
<sequence length="77" mass="8544">MAKYDLMVAFNSASPPTCFRPTLSLSPCTRSCMPSASGPPPCPTWSKWAAKTRRSFPQDTMNLLEDPPLLRLQVRST</sequence>
<dbReference type="Proteomes" id="UP000193411">
    <property type="component" value="Unassembled WGS sequence"/>
</dbReference>